<dbReference type="SUPFAM" id="SSF88946">
    <property type="entry name" value="Sigma2 domain of RNA polymerase sigma factors"/>
    <property type="match status" value="1"/>
</dbReference>
<evidence type="ECO:0000256" key="5">
    <source>
        <dbReference type="ARBA" id="ARBA00023163"/>
    </source>
</evidence>
<organism evidence="8 9">
    <name type="scientific">Actinacidiphila acidipaludis</name>
    <dbReference type="NCBI Taxonomy" id="2873382"/>
    <lineage>
        <taxon>Bacteria</taxon>
        <taxon>Bacillati</taxon>
        <taxon>Actinomycetota</taxon>
        <taxon>Actinomycetes</taxon>
        <taxon>Kitasatosporales</taxon>
        <taxon>Streptomycetaceae</taxon>
        <taxon>Actinacidiphila</taxon>
    </lineage>
</organism>
<dbReference type="InterPro" id="IPR013325">
    <property type="entry name" value="RNA_pol_sigma_r2"/>
</dbReference>
<feature type="domain" description="RNA polymerase sigma factor 70 region 4 type 2" evidence="7">
    <location>
        <begin position="130"/>
        <end position="182"/>
    </location>
</feature>
<evidence type="ECO:0000256" key="6">
    <source>
        <dbReference type="SAM" id="MobiDB-lite"/>
    </source>
</evidence>
<dbReference type="RefSeq" id="WP_222969586.1">
    <property type="nucleotide sequence ID" value="NZ_JAINZZ010000093.1"/>
</dbReference>
<dbReference type="EMBL" id="JAINZZ010000093">
    <property type="protein sequence ID" value="MBY8882893.1"/>
    <property type="molecule type" value="Genomic_DNA"/>
</dbReference>
<protein>
    <submittedName>
        <fullName evidence="8">Sigma-70 family RNA polymerase sigma factor</fullName>
    </submittedName>
</protein>
<evidence type="ECO:0000259" key="7">
    <source>
        <dbReference type="Pfam" id="PF08281"/>
    </source>
</evidence>
<comment type="similarity">
    <text evidence="1">Belongs to the sigma-70 factor family. ECF subfamily.</text>
</comment>
<feature type="region of interest" description="Disordered" evidence="6">
    <location>
        <begin position="93"/>
        <end position="115"/>
    </location>
</feature>
<keyword evidence="9" id="KW-1185">Reference proteome</keyword>
<proteinExistence type="inferred from homology"/>
<dbReference type="InterPro" id="IPR013249">
    <property type="entry name" value="RNA_pol_sigma70_r4_t2"/>
</dbReference>
<evidence type="ECO:0000313" key="8">
    <source>
        <dbReference type="EMBL" id="MBY8882893.1"/>
    </source>
</evidence>
<keyword evidence="5" id="KW-0804">Transcription</keyword>
<dbReference type="NCBIfam" id="TIGR02937">
    <property type="entry name" value="sigma70-ECF"/>
    <property type="match status" value="1"/>
</dbReference>
<dbReference type="InterPro" id="IPR036388">
    <property type="entry name" value="WH-like_DNA-bd_sf"/>
</dbReference>
<keyword evidence="3" id="KW-0731">Sigma factor</keyword>
<gene>
    <name evidence="8" type="ORF">K7862_35460</name>
</gene>
<evidence type="ECO:0000256" key="1">
    <source>
        <dbReference type="ARBA" id="ARBA00010641"/>
    </source>
</evidence>
<dbReference type="PANTHER" id="PTHR43133">
    <property type="entry name" value="RNA POLYMERASE ECF-TYPE SIGMA FACTO"/>
    <property type="match status" value="1"/>
</dbReference>
<reference evidence="8 9" key="1">
    <citation type="submission" date="2021-08" db="EMBL/GenBank/DDBJ databases">
        <title>WGS of actinomycetes from Thailand.</title>
        <authorList>
            <person name="Thawai C."/>
        </authorList>
    </citation>
    <scope>NUCLEOTIDE SEQUENCE [LARGE SCALE GENOMIC DNA]</scope>
    <source>
        <strain evidence="8 9">PLK6-54</strain>
    </source>
</reference>
<dbReference type="Proteomes" id="UP000778578">
    <property type="component" value="Unassembled WGS sequence"/>
</dbReference>
<dbReference type="Gene3D" id="1.10.1740.10">
    <property type="match status" value="1"/>
</dbReference>
<name>A0ABS7QI95_9ACTN</name>
<dbReference type="Gene3D" id="1.10.10.10">
    <property type="entry name" value="Winged helix-like DNA-binding domain superfamily/Winged helix DNA-binding domain"/>
    <property type="match status" value="1"/>
</dbReference>
<evidence type="ECO:0000256" key="4">
    <source>
        <dbReference type="ARBA" id="ARBA00023125"/>
    </source>
</evidence>
<keyword evidence="2" id="KW-0805">Transcription regulation</keyword>
<dbReference type="SUPFAM" id="SSF88659">
    <property type="entry name" value="Sigma3 and sigma4 domains of RNA polymerase sigma factors"/>
    <property type="match status" value="1"/>
</dbReference>
<accession>A0ABS7QI95</accession>
<comment type="caution">
    <text evidence="8">The sequence shown here is derived from an EMBL/GenBank/DDBJ whole genome shotgun (WGS) entry which is preliminary data.</text>
</comment>
<dbReference type="InterPro" id="IPR014284">
    <property type="entry name" value="RNA_pol_sigma-70_dom"/>
</dbReference>
<sequence length="190" mass="21694">MGTAVRLPVPGEPHQESPTAAYIHFVEKTKTSLYAFSYSLAKNRVLAEDILQETYTKVWNNWSNILAWAADLPQSALMGYAVKTLQRTFRDHCRGTSAREKREAKYDSEMKPLSRHESADNDALFNQMARELWAAVRELDPTKQGLIFLMYVDEKSVRKSAQILGCSEATARRLHKRAMTELRSKIEGEI</sequence>
<dbReference type="PANTHER" id="PTHR43133:SF8">
    <property type="entry name" value="RNA POLYMERASE SIGMA FACTOR HI_1459-RELATED"/>
    <property type="match status" value="1"/>
</dbReference>
<evidence type="ECO:0000256" key="2">
    <source>
        <dbReference type="ARBA" id="ARBA00023015"/>
    </source>
</evidence>
<evidence type="ECO:0000313" key="9">
    <source>
        <dbReference type="Proteomes" id="UP000778578"/>
    </source>
</evidence>
<dbReference type="Pfam" id="PF08281">
    <property type="entry name" value="Sigma70_r4_2"/>
    <property type="match status" value="1"/>
</dbReference>
<dbReference type="InterPro" id="IPR039425">
    <property type="entry name" value="RNA_pol_sigma-70-like"/>
</dbReference>
<evidence type="ECO:0000256" key="3">
    <source>
        <dbReference type="ARBA" id="ARBA00023082"/>
    </source>
</evidence>
<dbReference type="InterPro" id="IPR013324">
    <property type="entry name" value="RNA_pol_sigma_r3/r4-like"/>
</dbReference>
<keyword evidence="4" id="KW-0238">DNA-binding</keyword>